<evidence type="ECO:0000313" key="4">
    <source>
        <dbReference type="EMBL" id="KAL2097353.1"/>
    </source>
</evidence>
<dbReference type="PANTHER" id="PTHR24171">
    <property type="entry name" value="ANKYRIN REPEAT DOMAIN-CONTAINING PROTEIN 39-RELATED"/>
    <property type="match status" value="1"/>
</dbReference>
<evidence type="ECO:0000256" key="3">
    <source>
        <dbReference type="PROSITE-ProRule" id="PRU00023"/>
    </source>
</evidence>
<protein>
    <submittedName>
        <fullName evidence="4">Uncharacterized protein</fullName>
    </submittedName>
</protein>
<keyword evidence="2 3" id="KW-0040">ANK repeat</keyword>
<sequence length="274" mass="31396">MCVCLCQEVETVNNFKMVPLVIKSPAVRGKGFLNSLGEVLDLFWLRHRDLQERRGVVIELLPAFACGAIESNDLFSLQEIMTKMDVNSGDYDDVKPMHKAVEMGNIDMVKYLMKKGSSWQLLNRFAENPLYIAIKKRHYGLIKLLVLNKGALRMPPVRTAMHIQQAVANRDFSLLYAWSLSGYDMDLKDYNGCTAMHLAVQMRDKQLVQVLLGYGATPLERDIWNQTPLDEARKHNLDGILALFHPRFTVQFPNKYAYVQHLQSEKKKSDTMLC</sequence>
<dbReference type="Proteomes" id="UP001591681">
    <property type="component" value="Unassembled WGS sequence"/>
</dbReference>
<reference evidence="4 5" key="1">
    <citation type="submission" date="2024-09" db="EMBL/GenBank/DDBJ databases">
        <title>A chromosome-level genome assembly of Gray's grenadier anchovy, Coilia grayii.</title>
        <authorList>
            <person name="Fu Z."/>
        </authorList>
    </citation>
    <scope>NUCLEOTIDE SEQUENCE [LARGE SCALE GENOMIC DNA]</scope>
    <source>
        <strain evidence="4">G4</strain>
        <tissue evidence="4">Muscle</tissue>
    </source>
</reference>
<dbReference type="Pfam" id="PF12796">
    <property type="entry name" value="Ank_2"/>
    <property type="match status" value="2"/>
</dbReference>
<dbReference type="SUPFAM" id="SSF48403">
    <property type="entry name" value="Ankyrin repeat"/>
    <property type="match status" value="1"/>
</dbReference>
<evidence type="ECO:0000256" key="1">
    <source>
        <dbReference type="ARBA" id="ARBA00022737"/>
    </source>
</evidence>
<accession>A0ABD1KER0</accession>
<evidence type="ECO:0000313" key="5">
    <source>
        <dbReference type="Proteomes" id="UP001591681"/>
    </source>
</evidence>
<dbReference type="AlphaFoldDB" id="A0ABD1KER0"/>
<keyword evidence="1" id="KW-0677">Repeat</keyword>
<name>A0ABD1KER0_9TELE</name>
<keyword evidence="5" id="KW-1185">Reference proteome</keyword>
<organism evidence="4 5">
    <name type="scientific">Coilia grayii</name>
    <name type="common">Gray's grenadier anchovy</name>
    <dbReference type="NCBI Taxonomy" id="363190"/>
    <lineage>
        <taxon>Eukaryota</taxon>
        <taxon>Metazoa</taxon>
        <taxon>Chordata</taxon>
        <taxon>Craniata</taxon>
        <taxon>Vertebrata</taxon>
        <taxon>Euteleostomi</taxon>
        <taxon>Actinopterygii</taxon>
        <taxon>Neopterygii</taxon>
        <taxon>Teleostei</taxon>
        <taxon>Clupei</taxon>
        <taxon>Clupeiformes</taxon>
        <taxon>Clupeoidei</taxon>
        <taxon>Engraulidae</taxon>
        <taxon>Coilinae</taxon>
        <taxon>Coilia</taxon>
    </lineage>
</organism>
<dbReference type="EMBL" id="JBHFQA010000006">
    <property type="protein sequence ID" value="KAL2097353.1"/>
    <property type="molecule type" value="Genomic_DNA"/>
</dbReference>
<dbReference type="InterPro" id="IPR002110">
    <property type="entry name" value="Ankyrin_rpt"/>
</dbReference>
<feature type="repeat" description="ANK" evidence="3">
    <location>
        <begin position="92"/>
        <end position="124"/>
    </location>
</feature>
<gene>
    <name evidence="4" type="ORF">ACEWY4_006560</name>
</gene>
<dbReference type="Gene3D" id="1.25.40.20">
    <property type="entry name" value="Ankyrin repeat-containing domain"/>
    <property type="match status" value="1"/>
</dbReference>
<dbReference type="SMART" id="SM00248">
    <property type="entry name" value="ANK"/>
    <property type="match status" value="3"/>
</dbReference>
<proteinExistence type="predicted"/>
<dbReference type="PANTHER" id="PTHR24171:SF8">
    <property type="entry name" value="BRCA1-ASSOCIATED RING DOMAIN PROTEIN 1"/>
    <property type="match status" value="1"/>
</dbReference>
<evidence type="ECO:0000256" key="2">
    <source>
        <dbReference type="ARBA" id="ARBA00023043"/>
    </source>
</evidence>
<comment type="caution">
    <text evidence="4">The sequence shown here is derived from an EMBL/GenBank/DDBJ whole genome shotgun (WGS) entry which is preliminary data.</text>
</comment>
<dbReference type="PROSITE" id="PS50088">
    <property type="entry name" value="ANK_REPEAT"/>
    <property type="match status" value="2"/>
</dbReference>
<feature type="repeat" description="ANK" evidence="3">
    <location>
        <begin position="191"/>
        <end position="223"/>
    </location>
</feature>
<dbReference type="InterPro" id="IPR036770">
    <property type="entry name" value="Ankyrin_rpt-contain_sf"/>
</dbReference>
<dbReference type="PROSITE" id="PS50297">
    <property type="entry name" value="ANK_REP_REGION"/>
    <property type="match status" value="2"/>
</dbReference>